<dbReference type="CDD" id="cd00102">
    <property type="entry name" value="IPT"/>
    <property type="match status" value="1"/>
</dbReference>
<dbReference type="AlphaFoldDB" id="A0A1X6PJC1"/>
<dbReference type="EMBL" id="KV918767">
    <property type="protein sequence ID" value="OSX80952.1"/>
    <property type="molecule type" value="Genomic_DNA"/>
</dbReference>
<evidence type="ECO:0000256" key="1">
    <source>
        <dbReference type="SAM" id="MobiDB-lite"/>
    </source>
</evidence>
<dbReference type="OrthoDB" id="663146at2759"/>
<dbReference type="InterPro" id="IPR013783">
    <property type="entry name" value="Ig-like_fold"/>
</dbReference>
<sequence length="818" mass="84827">MDDRGSAAVALDGSGSHTHNSGGGKAPRSATALGPESGYGGIVAMTWSVGGVVIGTGVSPMAVFPVGTTTVLLTVKDWTGDVHAATTKVVVRGDTTPGLWCYYTPAGAAGGRPTVAAGATTVWFAGPAAFGGAPFARGAGAWTARCVGSYVAKRGGRVTFSVLLTGGTVKLSVGGRSLALTRVPWSNLAHKATTSLPAGLHPFELTYIRRAGAKDPPSLRLNMPAALLSHQSRTRMPVVSAASPASGALAGGARLTLIGTSLARTSAVTVGGRRAKIVAAPTAREQQALAATRATVLVPPGTAAGPVDVVLTTPAGVSNPVTYTYLAGRAAPDMIAWRTSTLKTSDGSKDFKLAAGTTGALGPDRRLYVGCTAGGRLFRLDVDWLTYRVKSACSVWLGGQILGVSFNPADVGRGPPRIYVSIADISKGAPWTGGRVLGLLSVGGRACFGPPATVVSGLPVQVGHDHSIGRPAYTQQGDMLLPVGGVTNVGIPHPASGSLDESPLSAAIVKVPLSKRNFNGRITYSTNNASTARVTGGDVQVWASGVRNGLTLVRHSMSDTYWILDNGPNIGYGDVSKTCSVTAPMDEDARPETRRDKLLRVAEGGYYGHPNRNRGRDDPRQCTYHLPMVRAPGYTPALAYFEPSSNGLEEMRVNIFRGALKGHMFFSRFASGGKGLITAATVNPRGVLVGGARAIRTVKYYSGLSITVDPYGGLVMPRVRQGIVAVLIPIYKRNPTAGTLVLSVTPNRGPRAGNYRVFVSGFNFGEEPVVTAARKPCKDVVLARGGLTCTLPPGTGRVGVLVNGVRGSTGHDFEYLNV</sequence>
<evidence type="ECO:0000259" key="2">
    <source>
        <dbReference type="SMART" id="SM00429"/>
    </source>
</evidence>
<accession>A0A1X6PJC1</accession>
<dbReference type="InterPro" id="IPR011042">
    <property type="entry name" value="6-blade_b-propeller_TolB-like"/>
</dbReference>
<dbReference type="Pfam" id="PF01833">
    <property type="entry name" value="TIG"/>
    <property type="match status" value="2"/>
</dbReference>
<feature type="domain" description="IPT/TIG" evidence="2">
    <location>
        <begin position="236"/>
        <end position="326"/>
    </location>
</feature>
<gene>
    <name evidence="3" type="ORF">BU14_0031s0121</name>
</gene>
<dbReference type="SUPFAM" id="SSF50952">
    <property type="entry name" value="Soluble quinoprotein glucose dehydrogenase"/>
    <property type="match status" value="1"/>
</dbReference>
<dbReference type="Gene3D" id="2.60.40.10">
    <property type="entry name" value="Immunoglobulins"/>
    <property type="match status" value="2"/>
</dbReference>
<evidence type="ECO:0000313" key="3">
    <source>
        <dbReference type="EMBL" id="OSX80952.1"/>
    </source>
</evidence>
<protein>
    <recommendedName>
        <fullName evidence="2">IPT/TIG domain-containing protein</fullName>
    </recommendedName>
</protein>
<proteinExistence type="predicted"/>
<dbReference type="InterPro" id="IPR014756">
    <property type="entry name" value="Ig_E-set"/>
</dbReference>
<keyword evidence="4" id="KW-1185">Reference proteome</keyword>
<dbReference type="InterPro" id="IPR011041">
    <property type="entry name" value="Quinoprot_gluc/sorb_DH_b-prop"/>
</dbReference>
<dbReference type="SMART" id="SM00429">
    <property type="entry name" value="IPT"/>
    <property type="match status" value="2"/>
</dbReference>
<feature type="domain" description="IPT/TIG" evidence="2">
    <location>
        <begin position="738"/>
        <end position="816"/>
    </location>
</feature>
<dbReference type="Proteomes" id="UP000218209">
    <property type="component" value="Unassembled WGS sequence"/>
</dbReference>
<organism evidence="3 4">
    <name type="scientific">Porphyra umbilicalis</name>
    <name type="common">Purple laver</name>
    <name type="synonym">Red alga</name>
    <dbReference type="NCBI Taxonomy" id="2786"/>
    <lineage>
        <taxon>Eukaryota</taxon>
        <taxon>Rhodophyta</taxon>
        <taxon>Bangiophyceae</taxon>
        <taxon>Bangiales</taxon>
        <taxon>Bangiaceae</taxon>
        <taxon>Porphyra</taxon>
    </lineage>
</organism>
<dbReference type="Gene3D" id="2.120.10.30">
    <property type="entry name" value="TolB, C-terminal domain"/>
    <property type="match status" value="1"/>
</dbReference>
<evidence type="ECO:0000313" key="4">
    <source>
        <dbReference type="Proteomes" id="UP000218209"/>
    </source>
</evidence>
<reference evidence="3 4" key="1">
    <citation type="submission" date="2017-03" db="EMBL/GenBank/DDBJ databases">
        <title>WGS assembly of Porphyra umbilicalis.</title>
        <authorList>
            <person name="Brawley S.H."/>
            <person name="Blouin N.A."/>
            <person name="Ficko-Blean E."/>
            <person name="Wheeler G.L."/>
            <person name="Lohr M."/>
            <person name="Goodson H.V."/>
            <person name="Jenkins J.W."/>
            <person name="Blaby-Haas C.E."/>
            <person name="Helliwell K.E."/>
            <person name="Chan C."/>
            <person name="Marriage T."/>
            <person name="Bhattacharya D."/>
            <person name="Klein A.S."/>
            <person name="Badis Y."/>
            <person name="Brodie J."/>
            <person name="Cao Y."/>
            <person name="Collen J."/>
            <person name="Dittami S.M."/>
            <person name="Gachon C.M."/>
            <person name="Green B.R."/>
            <person name="Karpowicz S."/>
            <person name="Kim J.W."/>
            <person name="Kudahl U."/>
            <person name="Lin S."/>
            <person name="Michel G."/>
            <person name="Mittag M."/>
            <person name="Olson B.J."/>
            <person name="Pangilinan J."/>
            <person name="Peng Y."/>
            <person name="Qiu H."/>
            <person name="Shu S."/>
            <person name="Singer J.T."/>
            <person name="Smith A.G."/>
            <person name="Sprecher B.N."/>
            <person name="Wagner V."/>
            <person name="Wang W."/>
            <person name="Wang Z.-Y."/>
            <person name="Yan J."/>
            <person name="Yarish C."/>
            <person name="Zoeuner-Riek S."/>
            <person name="Zhuang Y."/>
            <person name="Zou Y."/>
            <person name="Lindquist E.A."/>
            <person name="Grimwood J."/>
            <person name="Barry K."/>
            <person name="Rokhsar D.S."/>
            <person name="Schmutz J."/>
            <person name="Stiller J.W."/>
            <person name="Grossman A.R."/>
            <person name="Prochnik S.E."/>
        </authorList>
    </citation>
    <scope>NUCLEOTIDE SEQUENCE [LARGE SCALE GENOMIC DNA]</scope>
    <source>
        <strain evidence="3">4086291</strain>
    </source>
</reference>
<name>A0A1X6PJC1_PORUM</name>
<feature type="region of interest" description="Disordered" evidence="1">
    <location>
        <begin position="1"/>
        <end position="31"/>
    </location>
</feature>
<dbReference type="SUPFAM" id="SSF81296">
    <property type="entry name" value="E set domains"/>
    <property type="match status" value="2"/>
</dbReference>
<dbReference type="InterPro" id="IPR002909">
    <property type="entry name" value="IPT_dom"/>
</dbReference>
<dbReference type="CDD" id="cd00603">
    <property type="entry name" value="IPT_PCSR"/>
    <property type="match status" value="1"/>
</dbReference>